<keyword evidence="3" id="KW-0050">Antiport</keyword>
<keyword evidence="12" id="KW-1185">Reference proteome</keyword>
<dbReference type="GO" id="GO:0005262">
    <property type="term" value="F:calcium channel activity"/>
    <property type="evidence" value="ECO:0007669"/>
    <property type="project" value="TreeGrafter"/>
</dbReference>
<evidence type="ECO:0000313" key="11">
    <source>
        <dbReference type="EMBL" id="KAG8542518.1"/>
    </source>
</evidence>
<reference evidence="11" key="1">
    <citation type="thesis" date="2020" institute="ProQuest LLC" country="789 East Eisenhower Parkway, Ann Arbor, MI, USA">
        <title>Comparative Genomics and Chromosome Evolution.</title>
        <authorList>
            <person name="Mudd A.B."/>
        </authorList>
    </citation>
    <scope>NUCLEOTIDE SEQUENCE</scope>
    <source>
        <strain evidence="11">237g6f4</strain>
        <tissue evidence="11">Blood</tissue>
    </source>
</reference>
<keyword evidence="4" id="KW-0406">Ion transport</keyword>
<sequence>MAAGSSTPELFASVIGVFITHGDVGVGTIVGSAVFNILCIIGVCGVFAGQVVRLTWWSLFRDSMYYILAIIALIIFIYDEVIVWWESLILIIMYLIYILIMKYNMKMQHLFTIKRKNLGNGCTIGSELQDGNVYCDSLCDDPTVPLLWKSKGKQTGENHQFLRDLGVNMLLFKTPLVTVTFSVHLVLPPLTTIHMISPKSSKCAEISPNIWAVSLF</sequence>
<organism evidence="11 12">
    <name type="scientific">Engystomops pustulosus</name>
    <name type="common">Tungara frog</name>
    <name type="synonym">Physalaemus pustulosus</name>
    <dbReference type="NCBI Taxonomy" id="76066"/>
    <lineage>
        <taxon>Eukaryota</taxon>
        <taxon>Metazoa</taxon>
        <taxon>Chordata</taxon>
        <taxon>Craniata</taxon>
        <taxon>Vertebrata</taxon>
        <taxon>Euteleostomi</taxon>
        <taxon>Amphibia</taxon>
        <taxon>Batrachia</taxon>
        <taxon>Anura</taxon>
        <taxon>Neobatrachia</taxon>
        <taxon>Hyloidea</taxon>
        <taxon>Leptodactylidae</taxon>
        <taxon>Leiuperinae</taxon>
        <taxon>Engystomops</taxon>
    </lineage>
</organism>
<dbReference type="PANTHER" id="PTHR10846:SF21">
    <property type="entry name" value="SODIUM_POTASSIUM_CALCIUM EXCHANGER 4"/>
    <property type="match status" value="1"/>
</dbReference>
<evidence type="ECO:0000256" key="5">
    <source>
        <dbReference type="ARBA" id="ARBA00022692"/>
    </source>
</evidence>
<dbReference type="Proteomes" id="UP000824782">
    <property type="component" value="Unassembled WGS sequence"/>
</dbReference>
<feature type="domain" description="Sodium/calcium exchanger membrane region" evidence="10">
    <location>
        <begin position="1"/>
        <end position="101"/>
    </location>
</feature>
<dbReference type="GO" id="GO:0006874">
    <property type="term" value="P:intracellular calcium ion homeostasis"/>
    <property type="evidence" value="ECO:0007669"/>
    <property type="project" value="TreeGrafter"/>
</dbReference>
<protein>
    <recommendedName>
        <fullName evidence="10">Sodium/calcium exchanger membrane region domain-containing protein</fullName>
    </recommendedName>
</protein>
<evidence type="ECO:0000256" key="3">
    <source>
        <dbReference type="ARBA" id="ARBA00022449"/>
    </source>
</evidence>
<name>A0AAV6Z9A6_ENGPU</name>
<keyword evidence="4" id="KW-0106">Calcium</keyword>
<keyword evidence="4" id="KW-0109">Calcium transport</keyword>
<dbReference type="AlphaFoldDB" id="A0AAV6Z9A6"/>
<evidence type="ECO:0000256" key="9">
    <source>
        <dbReference type="SAM" id="Phobius"/>
    </source>
</evidence>
<dbReference type="Pfam" id="PF01699">
    <property type="entry name" value="Na_Ca_ex"/>
    <property type="match status" value="1"/>
</dbReference>
<accession>A0AAV6Z9A6</accession>
<evidence type="ECO:0000256" key="4">
    <source>
        <dbReference type="ARBA" id="ARBA00022568"/>
    </source>
</evidence>
<evidence type="ECO:0000256" key="7">
    <source>
        <dbReference type="ARBA" id="ARBA00023136"/>
    </source>
</evidence>
<gene>
    <name evidence="11" type="ORF">GDO81_026574</name>
</gene>
<evidence type="ECO:0000256" key="1">
    <source>
        <dbReference type="ARBA" id="ARBA00004141"/>
    </source>
</evidence>
<comment type="similarity">
    <text evidence="2">Belongs to the Ca(2+):cation antiporter (CaCA) (TC 2.A.19) family. SLC24A subfamily.</text>
</comment>
<dbReference type="GO" id="GO:0008273">
    <property type="term" value="F:calcium, potassium:sodium antiporter activity"/>
    <property type="evidence" value="ECO:0007669"/>
    <property type="project" value="TreeGrafter"/>
</dbReference>
<dbReference type="InterPro" id="IPR004481">
    <property type="entry name" value="K/Na/Ca-exchanger"/>
</dbReference>
<dbReference type="GO" id="GO:0005886">
    <property type="term" value="C:plasma membrane"/>
    <property type="evidence" value="ECO:0007669"/>
    <property type="project" value="TreeGrafter"/>
</dbReference>
<feature type="transmembrane region" description="Helical" evidence="9">
    <location>
        <begin position="59"/>
        <end position="78"/>
    </location>
</feature>
<evidence type="ECO:0000259" key="10">
    <source>
        <dbReference type="Pfam" id="PF01699"/>
    </source>
</evidence>
<comment type="catalytic activity">
    <reaction evidence="8">
        <text>Ca(2+)(out) + K(+)(out) + 4 Na(+)(in) = Ca(2+)(in) + K(+)(in) + 4 Na(+)(out)</text>
        <dbReference type="Rhea" id="RHEA:69967"/>
        <dbReference type="ChEBI" id="CHEBI:29101"/>
        <dbReference type="ChEBI" id="CHEBI:29103"/>
        <dbReference type="ChEBI" id="CHEBI:29108"/>
    </reaction>
</comment>
<dbReference type="PANTHER" id="PTHR10846">
    <property type="entry name" value="SODIUM/POTASSIUM/CALCIUM EXCHANGER"/>
    <property type="match status" value="1"/>
</dbReference>
<feature type="transmembrane region" description="Helical" evidence="9">
    <location>
        <begin position="84"/>
        <end position="105"/>
    </location>
</feature>
<keyword evidence="6 9" id="KW-1133">Transmembrane helix</keyword>
<evidence type="ECO:0000313" key="12">
    <source>
        <dbReference type="Proteomes" id="UP000824782"/>
    </source>
</evidence>
<dbReference type="Gene3D" id="1.20.1420.30">
    <property type="entry name" value="NCX, central ion-binding region"/>
    <property type="match status" value="1"/>
</dbReference>
<comment type="subcellular location">
    <subcellularLocation>
        <location evidence="1">Membrane</location>
        <topology evidence="1">Multi-pass membrane protein</topology>
    </subcellularLocation>
</comment>
<comment type="caution">
    <text evidence="11">The sequence shown here is derived from an EMBL/GenBank/DDBJ whole genome shotgun (WGS) entry which is preliminary data.</text>
</comment>
<evidence type="ECO:0000256" key="8">
    <source>
        <dbReference type="ARBA" id="ARBA00033627"/>
    </source>
</evidence>
<dbReference type="InterPro" id="IPR044880">
    <property type="entry name" value="NCX_ion-bd_dom_sf"/>
</dbReference>
<dbReference type="FunFam" id="1.20.1420.30:FF:000004">
    <property type="entry name" value="Sodium/potassium/calcium exchanger 2 isoform 1"/>
    <property type="match status" value="1"/>
</dbReference>
<evidence type="ECO:0000256" key="2">
    <source>
        <dbReference type="ARBA" id="ARBA00005364"/>
    </source>
</evidence>
<dbReference type="EMBL" id="WNYA01004846">
    <property type="protein sequence ID" value="KAG8542518.1"/>
    <property type="molecule type" value="Genomic_DNA"/>
</dbReference>
<feature type="transmembrane region" description="Helical" evidence="9">
    <location>
        <begin position="24"/>
        <end position="47"/>
    </location>
</feature>
<keyword evidence="7 9" id="KW-0472">Membrane</keyword>
<keyword evidence="4" id="KW-0813">Transport</keyword>
<keyword evidence="5 9" id="KW-0812">Transmembrane</keyword>
<proteinExistence type="inferred from homology"/>
<dbReference type="GO" id="GO:0007608">
    <property type="term" value="P:sensory perception of smell"/>
    <property type="evidence" value="ECO:0007669"/>
    <property type="project" value="TreeGrafter"/>
</dbReference>
<dbReference type="InterPro" id="IPR004837">
    <property type="entry name" value="NaCa_Exmemb"/>
</dbReference>
<evidence type="ECO:0000256" key="6">
    <source>
        <dbReference type="ARBA" id="ARBA00022989"/>
    </source>
</evidence>